<evidence type="ECO:0000256" key="6">
    <source>
        <dbReference type="SAM" id="SignalP"/>
    </source>
</evidence>
<protein>
    <submittedName>
        <fullName evidence="8">Amino acid/amide ABC transporter substrate-binding protein (HAAT family)</fullName>
    </submittedName>
</protein>
<feature type="domain" description="Leucine-binding protein" evidence="7">
    <location>
        <begin position="25"/>
        <end position="362"/>
    </location>
</feature>
<accession>A0A366DPA9</accession>
<keyword evidence="3" id="KW-0813">Transport</keyword>
<reference evidence="8 9" key="1">
    <citation type="submission" date="2018-06" db="EMBL/GenBank/DDBJ databases">
        <title>Genomic Encyclopedia of Type Strains, Phase IV (KMG-IV): sequencing the most valuable type-strain genomes for metagenomic binning, comparative biology and taxonomic classification.</title>
        <authorList>
            <person name="Goeker M."/>
        </authorList>
    </citation>
    <scope>NUCLEOTIDE SEQUENCE [LARGE SCALE GENOMIC DNA]</scope>
    <source>
        <strain evidence="8 9">DSM 25619</strain>
    </source>
</reference>
<sequence>MRRSLLSGVAFAATLAFASQAYADITIGLIAPVTGSVAAYGIQVKNGAETAVENINKNGGILGEKVVLKLVDDAADPKQGVSAANQLIGDGIQFVVGPVTSGSAMAVSDALAEAGVVMVTPTATAPSLTNRGLENVFRTCGRDDQQAVVAAEYVAKNLADKKVGVLHDKAPYGQGLADSFKDSLNKAGIKEVLYESLTPGEKDLSALVSKIKNSGVEVLYFGGYHPEAGLLSRQLADQGVKLLLVGGEGLSNTEYWAIAGDTGAGTLFTNAVDVTQNPAAAEAVDALKAKNIAPEVFTLNGYAAVQVLKAGIEKVGKADNAADVAKVLHDGLESKTIIGDLTYDKNGDLTSPTFVVYKWEDGKIVAN</sequence>
<dbReference type="PANTHER" id="PTHR47151:SF2">
    <property type="entry name" value="AMINO ACID BINDING PROTEIN"/>
    <property type="match status" value="1"/>
</dbReference>
<evidence type="ECO:0000313" key="8">
    <source>
        <dbReference type="EMBL" id="RBO91933.1"/>
    </source>
</evidence>
<evidence type="ECO:0000256" key="4">
    <source>
        <dbReference type="ARBA" id="ARBA00022729"/>
    </source>
</evidence>
<evidence type="ECO:0000313" key="9">
    <source>
        <dbReference type="Proteomes" id="UP000252893"/>
    </source>
</evidence>
<evidence type="ECO:0000256" key="2">
    <source>
        <dbReference type="ARBA" id="ARBA00010062"/>
    </source>
</evidence>
<feature type="signal peptide" evidence="6">
    <location>
        <begin position="1"/>
        <end position="23"/>
    </location>
</feature>
<name>A0A366DPA9_9HYPH</name>
<dbReference type="RefSeq" id="WP_113945788.1">
    <property type="nucleotide sequence ID" value="NZ_JAHREH010000002.1"/>
</dbReference>
<dbReference type="OrthoDB" id="9768386at2"/>
<proteinExistence type="inferred from homology"/>
<feature type="chain" id="PRO_5016777601" evidence="6">
    <location>
        <begin position="24"/>
        <end position="367"/>
    </location>
</feature>
<dbReference type="InterPro" id="IPR028082">
    <property type="entry name" value="Peripla_BP_I"/>
</dbReference>
<dbReference type="GO" id="GO:0006865">
    <property type="term" value="P:amino acid transport"/>
    <property type="evidence" value="ECO:0007669"/>
    <property type="project" value="UniProtKB-KW"/>
</dbReference>
<evidence type="ECO:0000259" key="7">
    <source>
        <dbReference type="Pfam" id="PF13458"/>
    </source>
</evidence>
<dbReference type="Pfam" id="PF13458">
    <property type="entry name" value="Peripla_BP_6"/>
    <property type="match status" value="1"/>
</dbReference>
<evidence type="ECO:0000256" key="1">
    <source>
        <dbReference type="ARBA" id="ARBA00003630"/>
    </source>
</evidence>
<dbReference type="PANTHER" id="PTHR47151">
    <property type="entry name" value="LEU/ILE/VAL-BINDING ABC TRANSPORTER SUBUNIT"/>
    <property type="match status" value="1"/>
</dbReference>
<dbReference type="CDD" id="cd06342">
    <property type="entry name" value="PBP1_ABC_LIVBP-like"/>
    <property type="match status" value="1"/>
</dbReference>
<dbReference type="AlphaFoldDB" id="A0A366DPA9"/>
<comment type="function">
    <text evidence="1">Component of an amino-acid transport system.</text>
</comment>
<evidence type="ECO:0000256" key="3">
    <source>
        <dbReference type="ARBA" id="ARBA00022448"/>
    </source>
</evidence>
<dbReference type="InterPro" id="IPR000709">
    <property type="entry name" value="Leu_Ile_Val-bd"/>
</dbReference>
<dbReference type="Gene3D" id="3.40.50.2300">
    <property type="match status" value="2"/>
</dbReference>
<keyword evidence="5" id="KW-0029">Amino-acid transport</keyword>
<dbReference type="EMBL" id="QNRH01000008">
    <property type="protein sequence ID" value="RBO91933.1"/>
    <property type="molecule type" value="Genomic_DNA"/>
</dbReference>
<dbReference type="InterPro" id="IPR028081">
    <property type="entry name" value="Leu-bd"/>
</dbReference>
<comment type="similarity">
    <text evidence="2">Belongs to the leucine-binding protein family.</text>
</comment>
<organism evidence="8 9">
    <name type="scientific">Pseudochrobactrum asaccharolyticum</name>
    <dbReference type="NCBI Taxonomy" id="354351"/>
    <lineage>
        <taxon>Bacteria</taxon>
        <taxon>Pseudomonadati</taxon>
        <taxon>Pseudomonadota</taxon>
        <taxon>Alphaproteobacteria</taxon>
        <taxon>Hyphomicrobiales</taxon>
        <taxon>Brucellaceae</taxon>
        <taxon>Pseudochrobactrum</taxon>
    </lineage>
</organism>
<evidence type="ECO:0000256" key="5">
    <source>
        <dbReference type="ARBA" id="ARBA00022970"/>
    </source>
</evidence>
<gene>
    <name evidence="8" type="ORF">DFR47_10877</name>
</gene>
<keyword evidence="4 6" id="KW-0732">Signal</keyword>
<keyword evidence="9" id="KW-1185">Reference proteome</keyword>
<dbReference type="PRINTS" id="PR00337">
    <property type="entry name" value="LEUILEVALBP"/>
</dbReference>
<comment type="caution">
    <text evidence="8">The sequence shown here is derived from an EMBL/GenBank/DDBJ whole genome shotgun (WGS) entry which is preliminary data.</text>
</comment>
<dbReference type="Proteomes" id="UP000252893">
    <property type="component" value="Unassembled WGS sequence"/>
</dbReference>
<dbReference type="SUPFAM" id="SSF53822">
    <property type="entry name" value="Periplasmic binding protein-like I"/>
    <property type="match status" value="1"/>
</dbReference>